<accession>A0A8T1YKI5</accession>
<keyword evidence="5" id="KW-1185">Reference proteome</keyword>
<protein>
    <submittedName>
        <fullName evidence="4">Bifunctional inhibitor/plant lipid transfer protein/seed storage helical domain</fullName>
    </submittedName>
</protein>
<dbReference type="SMART" id="SM00499">
    <property type="entry name" value="AAI"/>
    <property type="match status" value="2"/>
</dbReference>
<comment type="caution">
    <text evidence="4">The sequence shown here is derived from an EMBL/GenBank/DDBJ whole genome shotgun (WGS) entry which is preliminary data.</text>
</comment>
<dbReference type="EMBL" id="JAEFBJ010000012">
    <property type="protein sequence ID" value="KAG7546549.1"/>
    <property type="molecule type" value="Genomic_DNA"/>
</dbReference>
<dbReference type="AlphaFoldDB" id="A0A8T1YKI5"/>
<feature type="signal peptide" evidence="2">
    <location>
        <begin position="1"/>
        <end position="28"/>
    </location>
</feature>
<feature type="domain" description="Bifunctional inhibitor/plant lipid transfer protein/seed storage helical" evidence="3">
    <location>
        <begin position="159"/>
        <end position="230"/>
    </location>
</feature>
<keyword evidence="1" id="KW-1133">Transmembrane helix</keyword>
<feature type="transmembrane region" description="Helical" evidence="1">
    <location>
        <begin position="260"/>
        <end position="277"/>
    </location>
</feature>
<dbReference type="Proteomes" id="UP000694251">
    <property type="component" value="Chromosome 12"/>
</dbReference>
<feature type="chain" id="PRO_5035844462" evidence="2">
    <location>
        <begin position="29"/>
        <end position="278"/>
    </location>
</feature>
<evidence type="ECO:0000313" key="5">
    <source>
        <dbReference type="Proteomes" id="UP000694251"/>
    </source>
</evidence>
<keyword evidence="2" id="KW-0732">Signal</keyword>
<dbReference type="InterPro" id="IPR016140">
    <property type="entry name" value="Bifunc_inhib/LTP/seed_store"/>
</dbReference>
<reference evidence="4 5" key="1">
    <citation type="submission" date="2020-12" db="EMBL/GenBank/DDBJ databases">
        <title>Concerted genomic and epigenomic changes stabilize Arabidopsis allopolyploids.</title>
        <authorList>
            <person name="Chen Z."/>
        </authorList>
    </citation>
    <scope>NUCLEOTIDE SEQUENCE [LARGE SCALE GENOMIC DNA]</scope>
    <source>
        <strain evidence="4">As9502</strain>
        <tissue evidence="4">Leaf</tissue>
    </source>
</reference>
<organism evidence="4 5">
    <name type="scientific">Arabidopsis suecica</name>
    <name type="common">Swedish thale-cress</name>
    <name type="synonym">Cardaminopsis suecica</name>
    <dbReference type="NCBI Taxonomy" id="45249"/>
    <lineage>
        <taxon>Eukaryota</taxon>
        <taxon>Viridiplantae</taxon>
        <taxon>Streptophyta</taxon>
        <taxon>Embryophyta</taxon>
        <taxon>Tracheophyta</taxon>
        <taxon>Spermatophyta</taxon>
        <taxon>Magnoliopsida</taxon>
        <taxon>eudicotyledons</taxon>
        <taxon>Gunneridae</taxon>
        <taxon>Pentapetalae</taxon>
        <taxon>rosids</taxon>
        <taxon>malvids</taxon>
        <taxon>Brassicales</taxon>
        <taxon>Brassicaceae</taxon>
        <taxon>Camelineae</taxon>
        <taxon>Arabidopsis</taxon>
    </lineage>
</organism>
<keyword evidence="1" id="KW-0812">Transmembrane</keyword>
<keyword evidence="1" id="KW-0472">Membrane</keyword>
<name>A0A8T1YKI5_ARASU</name>
<evidence type="ECO:0000313" key="4">
    <source>
        <dbReference type="EMBL" id="KAG7546549.1"/>
    </source>
</evidence>
<feature type="domain" description="Bifunctional inhibitor/plant lipid transfer protein/seed storage helical" evidence="3">
    <location>
        <begin position="62"/>
        <end position="119"/>
    </location>
</feature>
<evidence type="ECO:0000256" key="2">
    <source>
        <dbReference type="SAM" id="SignalP"/>
    </source>
</evidence>
<evidence type="ECO:0000259" key="3">
    <source>
        <dbReference type="SMART" id="SM00499"/>
    </source>
</evidence>
<evidence type="ECO:0000256" key="1">
    <source>
        <dbReference type="SAM" id="Phobius"/>
    </source>
</evidence>
<gene>
    <name evidence="4" type="ORF">ISN44_As12g018920</name>
</gene>
<sequence length="278" mass="29640">MAYTNIMAVAVTTVLFLAVVIAPQWTEAKKPPRQTDTSDTDHTSRTDRTVCPFSVPEIVQNCYATMSALPSEKCCKDLKTASKREVICLCNNVIAHPNPLYTNTNQVNRVCGVLEKYACDDDQMAYIYQISAVVFLTVAIAPLLADPQSPMFPDMTPECATVMPDLLEKCFATGSVTPTEDCCTDLKSATSTQVTCLCDNYIANPAVANITGPYSDAITSKCGVLDKFSCDGTTKGGGSSNSNGKENGTSHGNGGATNKVAALMAMFGLVASLVFVMF</sequence>
<feature type="transmembrane region" description="Helical" evidence="1">
    <location>
        <begin position="126"/>
        <end position="145"/>
    </location>
</feature>
<dbReference type="CDD" id="cd00010">
    <property type="entry name" value="AAI_LTSS"/>
    <property type="match status" value="1"/>
</dbReference>
<dbReference type="Pfam" id="PF14368">
    <property type="entry name" value="LTP_2"/>
    <property type="match status" value="2"/>
</dbReference>
<dbReference type="OrthoDB" id="1107567at2759"/>
<proteinExistence type="predicted"/>